<organism evidence="10 11">
    <name type="scientific">Paenibacillus pectinilyticus</name>
    <dbReference type="NCBI Taxonomy" id="512399"/>
    <lineage>
        <taxon>Bacteria</taxon>
        <taxon>Bacillati</taxon>
        <taxon>Bacillota</taxon>
        <taxon>Bacilli</taxon>
        <taxon>Bacillales</taxon>
        <taxon>Paenibacillaceae</taxon>
        <taxon>Paenibacillus</taxon>
    </lineage>
</organism>
<keyword evidence="4 8" id="KW-0813">Transport</keyword>
<evidence type="ECO:0000256" key="4">
    <source>
        <dbReference type="ARBA" id="ARBA00022448"/>
    </source>
</evidence>
<evidence type="ECO:0000313" key="10">
    <source>
        <dbReference type="EMBL" id="OCT11191.1"/>
    </source>
</evidence>
<evidence type="ECO:0000256" key="8">
    <source>
        <dbReference type="RuleBase" id="RU367037"/>
    </source>
</evidence>
<evidence type="ECO:0000256" key="5">
    <source>
        <dbReference type="ARBA" id="ARBA00022630"/>
    </source>
</evidence>
<keyword evidence="11" id="KW-1185">Reference proteome</keyword>
<evidence type="ECO:0000313" key="11">
    <source>
        <dbReference type="Proteomes" id="UP000093309"/>
    </source>
</evidence>
<dbReference type="InterPro" id="IPR029039">
    <property type="entry name" value="Flavoprotein-like_sf"/>
</dbReference>
<dbReference type="SUPFAM" id="SSF52218">
    <property type="entry name" value="Flavoproteins"/>
    <property type="match status" value="1"/>
</dbReference>
<accession>A0A1C0ZT06</accession>
<dbReference type="RefSeq" id="WP_065857996.1">
    <property type="nucleotide sequence ID" value="NZ_LYPC01000028.1"/>
</dbReference>
<comment type="cofactor">
    <cofactor evidence="1 8">
        <name>FMN</name>
        <dbReference type="ChEBI" id="CHEBI:58210"/>
    </cofactor>
</comment>
<name>A0A1C0ZT06_9BACL</name>
<dbReference type="AlphaFoldDB" id="A0A1C0ZT06"/>
<dbReference type="PANTHER" id="PTHR42809:SF1">
    <property type="entry name" value="FLAVODOXIN 1"/>
    <property type="match status" value="1"/>
</dbReference>
<keyword evidence="5 8" id="KW-0285">Flavoprotein</keyword>
<dbReference type="STRING" id="512399.A8709_05790"/>
<dbReference type="OrthoDB" id="9790745at2"/>
<evidence type="ECO:0000256" key="3">
    <source>
        <dbReference type="ARBA" id="ARBA00005267"/>
    </source>
</evidence>
<dbReference type="GO" id="GO:0016651">
    <property type="term" value="F:oxidoreductase activity, acting on NAD(P)H"/>
    <property type="evidence" value="ECO:0007669"/>
    <property type="project" value="UniProtKB-ARBA"/>
</dbReference>
<evidence type="ECO:0000256" key="1">
    <source>
        <dbReference type="ARBA" id="ARBA00001917"/>
    </source>
</evidence>
<dbReference type="GO" id="GO:0009055">
    <property type="term" value="F:electron transfer activity"/>
    <property type="evidence" value="ECO:0007669"/>
    <property type="project" value="UniProtKB-UniRule"/>
</dbReference>
<sequence length="150" mass="16133">MSKIIIVYASMSGNTEEMADAVAAGIQEAGVTPVLKNVMDANASELENYEGVILGSYTWGDGDLPDEFEDFYDEMDDINLEGRKFGVFGSADSSYAEFGAAVDTLEKKLAELGAEKVFDGLKVELNPSKDEKELCRQLGLKFAAALGVSI</sequence>
<dbReference type="NCBIfam" id="NF005246">
    <property type="entry name" value="PRK06756.1"/>
    <property type="match status" value="1"/>
</dbReference>
<dbReference type="Gene3D" id="3.40.50.360">
    <property type="match status" value="1"/>
</dbReference>
<dbReference type="InterPro" id="IPR001094">
    <property type="entry name" value="Flavdoxin-like"/>
</dbReference>
<proteinExistence type="inferred from homology"/>
<dbReference type="EMBL" id="LYPC01000028">
    <property type="protein sequence ID" value="OCT11191.1"/>
    <property type="molecule type" value="Genomic_DNA"/>
</dbReference>
<gene>
    <name evidence="10" type="ORF">A8709_05790</name>
</gene>
<keyword evidence="6 8" id="KW-0288">FMN</keyword>
<dbReference type="Proteomes" id="UP000093309">
    <property type="component" value="Unassembled WGS sequence"/>
</dbReference>
<dbReference type="NCBIfam" id="NF005216">
    <property type="entry name" value="PRK06703.1"/>
    <property type="match status" value="1"/>
</dbReference>
<comment type="caution">
    <text evidence="10">The sequence shown here is derived from an EMBL/GenBank/DDBJ whole genome shotgun (WGS) entry which is preliminary data.</text>
</comment>
<feature type="domain" description="Flavodoxin-like" evidence="9">
    <location>
        <begin position="4"/>
        <end position="143"/>
    </location>
</feature>
<protein>
    <recommendedName>
        <fullName evidence="8">Flavodoxin</fullName>
    </recommendedName>
</protein>
<dbReference type="PRINTS" id="PR00369">
    <property type="entry name" value="FLAVODOXIN"/>
</dbReference>
<dbReference type="NCBIfam" id="TIGR01753">
    <property type="entry name" value="flav_short"/>
    <property type="match status" value="1"/>
</dbReference>
<dbReference type="InterPro" id="IPR010087">
    <property type="entry name" value="Flav_short"/>
</dbReference>
<dbReference type="GO" id="GO:0010181">
    <property type="term" value="F:FMN binding"/>
    <property type="evidence" value="ECO:0007669"/>
    <property type="project" value="UniProtKB-UniRule"/>
</dbReference>
<dbReference type="Pfam" id="PF00258">
    <property type="entry name" value="Flavodoxin_1"/>
    <property type="match status" value="1"/>
</dbReference>
<comment type="function">
    <text evidence="2 8">Low-potential electron donor to a number of redox enzymes.</text>
</comment>
<reference evidence="11" key="1">
    <citation type="submission" date="2016-05" db="EMBL/GenBank/DDBJ databases">
        <title>Paenibacillus oryzae. sp. nov., isolated from the rice root.</title>
        <authorList>
            <person name="Zhang J."/>
            <person name="Zhang X."/>
        </authorList>
    </citation>
    <scope>NUCLEOTIDE SEQUENCE [LARGE SCALE GENOMIC DNA]</scope>
    <source>
        <strain evidence="11">KCTC13222</strain>
    </source>
</reference>
<evidence type="ECO:0000256" key="7">
    <source>
        <dbReference type="ARBA" id="ARBA00022982"/>
    </source>
</evidence>
<evidence type="ECO:0000256" key="2">
    <source>
        <dbReference type="ARBA" id="ARBA00003297"/>
    </source>
</evidence>
<dbReference type="PROSITE" id="PS50902">
    <property type="entry name" value="FLAVODOXIN_LIKE"/>
    <property type="match status" value="1"/>
</dbReference>
<keyword evidence="7 8" id="KW-0249">Electron transport</keyword>
<evidence type="ECO:0000256" key="6">
    <source>
        <dbReference type="ARBA" id="ARBA00022643"/>
    </source>
</evidence>
<evidence type="ECO:0000259" key="9">
    <source>
        <dbReference type="PROSITE" id="PS50902"/>
    </source>
</evidence>
<comment type="similarity">
    <text evidence="3 8">Belongs to the flavodoxin family.</text>
</comment>
<dbReference type="InterPro" id="IPR008254">
    <property type="entry name" value="Flavodoxin/NO_synth"/>
</dbReference>
<dbReference type="InterPro" id="IPR001226">
    <property type="entry name" value="Flavodoxin_CS"/>
</dbReference>
<dbReference type="PANTHER" id="PTHR42809">
    <property type="entry name" value="FLAVODOXIN 2"/>
    <property type="match status" value="1"/>
</dbReference>
<dbReference type="InterPro" id="IPR050619">
    <property type="entry name" value="Flavodoxin"/>
</dbReference>
<dbReference type="PROSITE" id="PS00201">
    <property type="entry name" value="FLAVODOXIN"/>
    <property type="match status" value="1"/>
</dbReference>